<evidence type="ECO:0000313" key="5">
    <source>
        <dbReference type="Proteomes" id="UP000030854"/>
    </source>
</evidence>
<dbReference type="HOGENOM" id="CLU_019955_3_0_1"/>
<dbReference type="STRING" id="52586.A0A0B1P9I0"/>
<dbReference type="PANTHER" id="PTHR12072:SF4">
    <property type="entry name" value="CWF19-LIKE PROTEIN 1"/>
    <property type="match status" value="1"/>
</dbReference>
<gene>
    <name evidence="4" type="ORF">EV44_g2010</name>
</gene>
<dbReference type="Pfam" id="PF04676">
    <property type="entry name" value="CwfJ_C_2"/>
    <property type="match status" value="1"/>
</dbReference>
<organism evidence="4 5">
    <name type="scientific">Uncinula necator</name>
    <name type="common">Grape powdery mildew</name>
    <dbReference type="NCBI Taxonomy" id="52586"/>
    <lineage>
        <taxon>Eukaryota</taxon>
        <taxon>Fungi</taxon>
        <taxon>Dikarya</taxon>
        <taxon>Ascomycota</taxon>
        <taxon>Pezizomycotina</taxon>
        <taxon>Leotiomycetes</taxon>
        <taxon>Erysiphales</taxon>
        <taxon>Erysiphaceae</taxon>
        <taxon>Erysiphe</taxon>
    </lineage>
</organism>
<dbReference type="PANTHER" id="PTHR12072">
    <property type="entry name" value="CWF19, CELL CYCLE CONTROL PROTEIN"/>
    <property type="match status" value="1"/>
</dbReference>
<dbReference type="InterPro" id="IPR006768">
    <property type="entry name" value="Cwf19-like_C_dom-1"/>
</dbReference>
<name>A0A0B1P9I0_UNCNE</name>
<evidence type="ECO:0000259" key="2">
    <source>
        <dbReference type="Pfam" id="PF04676"/>
    </source>
</evidence>
<proteinExistence type="predicted"/>
<feature type="domain" description="Cwf19-like protein C-terminal" evidence="2">
    <location>
        <begin position="464"/>
        <end position="545"/>
    </location>
</feature>
<dbReference type="OMA" id="IVPITHY"/>
<evidence type="ECO:0000256" key="1">
    <source>
        <dbReference type="SAM" id="MobiDB-lite"/>
    </source>
</evidence>
<accession>A0A0B1P9I0</accession>
<feature type="compositionally biased region" description="Basic and acidic residues" evidence="1">
    <location>
        <begin position="272"/>
        <end position="283"/>
    </location>
</feature>
<keyword evidence="5" id="KW-1185">Reference proteome</keyword>
<dbReference type="Proteomes" id="UP000030854">
    <property type="component" value="Unassembled WGS sequence"/>
</dbReference>
<dbReference type="InterPro" id="IPR040194">
    <property type="entry name" value="Cwf19-like"/>
</dbReference>
<dbReference type="GO" id="GO:0000398">
    <property type="term" value="P:mRNA splicing, via spliceosome"/>
    <property type="evidence" value="ECO:0007669"/>
    <property type="project" value="TreeGrafter"/>
</dbReference>
<dbReference type="Gene3D" id="3.30.428.10">
    <property type="entry name" value="HIT-like"/>
    <property type="match status" value="1"/>
</dbReference>
<dbReference type="Pfam" id="PF04677">
    <property type="entry name" value="CwfJ_C_1"/>
    <property type="match status" value="1"/>
</dbReference>
<dbReference type="GO" id="GO:0071014">
    <property type="term" value="C:post-mRNA release spliceosomal complex"/>
    <property type="evidence" value="ECO:0007669"/>
    <property type="project" value="EnsemblFungi"/>
</dbReference>
<dbReference type="CDD" id="cd07380">
    <property type="entry name" value="MPP_CWF19_N"/>
    <property type="match status" value="1"/>
</dbReference>
<protein>
    <submittedName>
        <fullName evidence="4">Putative cwfj domain-containing protein</fullName>
    </submittedName>
</protein>
<feature type="domain" description="Cwf19-like C-terminal" evidence="3">
    <location>
        <begin position="306"/>
        <end position="432"/>
    </location>
</feature>
<dbReference type="SUPFAM" id="SSF54197">
    <property type="entry name" value="HIT-like"/>
    <property type="match status" value="1"/>
</dbReference>
<comment type="caution">
    <text evidence="4">The sequence shown here is derived from an EMBL/GenBank/DDBJ whole genome shotgun (WGS) entry which is preliminary data.</text>
</comment>
<dbReference type="GO" id="GO:0000974">
    <property type="term" value="C:Prp19 complex"/>
    <property type="evidence" value="ECO:0007669"/>
    <property type="project" value="EnsemblFungi"/>
</dbReference>
<dbReference type="EMBL" id="JNVN01000432">
    <property type="protein sequence ID" value="KHJ35327.1"/>
    <property type="molecule type" value="Genomic_DNA"/>
</dbReference>
<evidence type="ECO:0000259" key="3">
    <source>
        <dbReference type="Pfam" id="PF04677"/>
    </source>
</evidence>
<sequence length="546" mass="61645">MVDLPYAIILLGHVNGQFQQVFGKLSDLHAKNNFNFAIVTGNLFSDDPNSINDLISGNITVPLCTYFTLGDIPFPKLVINKLEKNDEIVPNLHFLGKRSIIKTSEGVRIVTLGGKLNTNPLDVKSQEIYSPFHTVSDARALHGANTADILLTMIWPAAIRNHSKVKFAENLTAPEGFEHISALCSHLKPRYHFSVTPALFYEREPFSHESTLGLPLSRPVTRFISLPAYGYPQQKPLYAFTLSLVDDPNAPPPIGTTPSPWTVERKISKRRAIDSESFSESRRGNISRKKKKNHHTQNGFENFPLSPDECFFCLSNPNLETHLVSSIGEDSYITVAKGPLTTSKIHEQYGIDFPGHLLIIPLTHSPTLASIPEEDNIKEKTFIEMNQYRKALQEMIGKISNNKLGAVTYEISKSNGVHIHWQFIPVPETSLSSGLVEAAFRVESENLSYPIFRVQDPLLFNSDEDYFRVWIWTPPNVKSPQGHTECLTMSISKNLKFSLQFGRIVLAKLLGIEDRIQWRHCMQSKDEEKLDNEKLKAAFKEFDFTQ</sequence>
<dbReference type="InterPro" id="IPR006767">
    <property type="entry name" value="Cwf19-like_C_dom-2"/>
</dbReference>
<reference evidence="4 5" key="1">
    <citation type="journal article" date="2014" name="BMC Genomics">
        <title>Adaptive genomic structural variation in the grape powdery mildew pathogen, Erysiphe necator.</title>
        <authorList>
            <person name="Jones L."/>
            <person name="Riaz S."/>
            <person name="Morales-Cruz A."/>
            <person name="Amrine K.C."/>
            <person name="McGuire B."/>
            <person name="Gubler W.D."/>
            <person name="Walker M.A."/>
            <person name="Cantu D."/>
        </authorList>
    </citation>
    <scope>NUCLEOTIDE SEQUENCE [LARGE SCALE GENOMIC DNA]</scope>
    <source>
        <strain evidence="5">c</strain>
    </source>
</reference>
<dbReference type="GO" id="GO:0061632">
    <property type="term" value="F:RNA lariat debranching enzyme activator activity"/>
    <property type="evidence" value="ECO:0007669"/>
    <property type="project" value="TreeGrafter"/>
</dbReference>
<feature type="region of interest" description="Disordered" evidence="1">
    <location>
        <begin position="272"/>
        <end position="300"/>
    </location>
</feature>
<feature type="compositionally biased region" description="Basic residues" evidence="1">
    <location>
        <begin position="285"/>
        <end position="295"/>
    </location>
</feature>
<dbReference type="InterPro" id="IPR036265">
    <property type="entry name" value="HIT-like_sf"/>
</dbReference>
<dbReference type="AlphaFoldDB" id="A0A0B1P9I0"/>
<evidence type="ECO:0000313" key="4">
    <source>
        <dbReference type="EMBL" id="KHJ35327.1"/>
    </source>
</evidence>